<comment type="caution">
    <text evidence="2">The sequence shown here is derived from an EMBL/GenBank/DDBJ whole genome shotgun (WGS) entry which is preliminary data.</text>
</comment>
<proteinExistence type="predicted"/>
<name>A0ABW4FR58_9PSEU</name>
<accession>A0ABW4FR58</accession>
<keyword evidence="1" id="KW-0812">Transmembrane</keyword>
<organism evidence="2 3">
    <name type="scientific">Pseudonocardia aurantiaca</name>
    <dbReference type="NCBI Taxonomy" id="75290"/>
    <lineage>
        <taxon>Bacteria</taxon>
        <taxon>Bacillati</taxon>
        <taxon>Actinomycetota</taxon>
        <taxon>Actinomycetes</taxon>
        <taxon>Pseudonocardiales</taxon>
        <taxon>Pseudonocardiaceae</taxon>
        <taxon>Pseudonocardia</taxon>
    </lineage>
</organism>
<evidence type="ECO:0000313" key="2">
    <source>
        <dbReference type="EMBL" id="MFD1532954.1"/>
    </source>
</evidence>
<dbReference type="EMBL" id="JBHUCP010000022">
    <property type="protein sequence ID" value="MFD1532954.1"/>
    <property type="molecule type" value="Genomic_DNA"/>
</dbReference>
<feature type="transmembrane region" description="Helical" evidence="1">
    <location>
        <begin position="12"/>
        <end position="30"/>
    </location>
</feature>
<keyword evidence="1" id="KW-1133">Transmembrane helix</keyword>
<protein>
    <submittedName>
        <fullName evidence="2">Uncharacterized protein</fullName>
    </submittedName>
</protein>
<gene>
    <name evidence="2" type="ORF">ACFSCY_26365</name>
</gene>
<dbReference type="RefSeq" id="WP_343984642.1">
    <property type="nucleotide sequence ID" value="NZ_BAAAJG010000025.1"/>
</dbReference>
<evidence type="ECO:0000256" key="1">
    <source>
        <dbReference type="SAM" id="Phobius"/>
    </source>
</evidence>
<dbReference type="Proteomes" id="UP001597145">
    <property type="component" value="Unassembled WGS sequence"/>
</dbReference>
<evidence type="ECO:0000313" key="3">
    <source>
        <dbReference type="Proteomes" id="UP001597145"/>
    </source>
</evidence>
<sequence length="40" mass="4295">MTDVIAVVLNTAAWLGGVFVLVMMALLPLLEQLGTPGRRQ</sequence>
<keyword evidence="1" id="KW-0472">Membrane</keyword>
<keyword evidence="3" id="KW-1185">Reference proteome</keyword>
<reference evidence="3" key="1">
    <citation type="journal article" date="2019" name="Int. J. Syst. Evol. Microbiol.">
        <title>The Global Catalogue of Microorganisms (GCM) 10K type strain sequencing project: providing services to taxonomists for standard genome sequencing and annotation.</title>
        <authorList>
            <consortium name="The Broad Institute Genomics Platform"/>
            <consortium name="The Broad Institute Genome Sequencing Center for Infectious Disease"/>
            <person name="Wu L."/>
            <person name="Ma J."/>
        </authorList>
    </citation>
    <scope>NUCLEOTIDE SEQUENCE [LARGE SCALE GENOMIC DNA]</scope>
    <source>
        <strain evidence="3">JCM 12165</strain>
    </source>
</reference>